<proteinExistence type="predicted"/>
<dbReference type="EMBL" id="BLPG01000001">
    <property type="protein sequence ID" value="GFJ93060.1"/>
    <property type="molecule type" value="Genomic_DNA"/>
</dbReference>
<evidence type="ECO:0000256" key="1">
    <source>
        <dbReference type="SAM" id="MobiDB-lite"/>
    </source>
</evidence>
<keyword evidence="3" id="KW-1185">Reference proteome</keyword>
<comment type="caution">
    <text evidence="2">The sequence shown here is derived from an EMBL/GenBank/DDBJ whole genome shotgun (WGS) entry which is preliminary data.</text>
</comment>
<accession>A0A6V8LBQ3</accession>
<sequence>MVQRLAREYGWLGAAVGLGTLVLLCSVPFVSGTSLTWNSAQSVTAESAEPAPFVVPTPLESVTQVAPPTAAPTPAPSWAKPKPTASSRQPVARSSPTPRRTTAAPPREPVLLGPSDSGQLWGITDAWCKQRDRDSYVQPGQQGDGRWWCFRWGVPPTTVDMNAACRIRYGSSAFAQTSNGRDPNAWRCYRS</sequence>
<protein>
    <submittedName>
        <fullName evidence="2">Uncharacterized protein</fullName>
    </submittedName>
</protein>
<gene>
    <name evidence="2" type="ORF">Prum_067020</name>
</gene>
<dbReference type="Proteomes" id="UP000482960">
    <property type="component" value="Unassembled WGS sequence"/>
</dbReference>
<evidence type="ECO:0000313" key="2">
    <source>
        <dbReference type="EMBL" id="GFJ93060.1"/>
    </source>
</evidence>
<feature type="region of interest" description="Disordered" evidence="1">
    <location>
        <begin position="64"/>
        <end position="117"/>
    </location>
</feature>
<feature type="compositionally biased region" description="Low complexity" evidence="1">
    <location>
        <begin position="76"/>
        <end position="105"/>
    </location>
</feature>
<reference evidence="2 3" key="1">
    <citation type="submission" date="2020-03" db="EMBL/GenBank/DDBJ databases">
        <title>Whole genome shotgun sequence of Phytohabitans rumicis NBRC 108638.</title>
        <authorList>
            <person name="Komaki H."/>
            <person name="Tamura T."/>
        </authorList>
    </citation>
    <scope>NUCLEOTIDE SEQUENCE [LARGE SCALE GENOMIC DNA]</scope>
    <source>
        <strain evidence="2 3">NBRC 108638</strain>
    </source>
</reference>
<name>A0A6V8LBQ3_9ACTN</name>
<organism evidence="2 3">
    <name type="scientific">Phytohabitans rumicis</name>
    <dbReference type="NCBI Taxonomy" id="1076125"/>
    <lineage>
        <taxon>Bacteria</taxon>
        <taxon>Bacillati</taxon>
        <taxon>Actinomycetota</taxon>
        <taxon>Actinomycetes</taxon>
        <taxon>Micromonosporales</taxon>
        <taxon>Micromonosporaceae</taxon>
    </lineage>
</organism>
<evidence type="ECO:0000313" key="3">
    <source>
        <dbReference type="Proteomes" id="UP000482960"/>
    </source>
</evidence>
<reference evidence="2 3" key="2">
    <citation type="submission" date="2020-03" db="EMBL/GenBank/DDBJ databases">
        <authorList>
            <person name="Ichikawa N."/>
            <person name="Kimura A."/>
            <person name="Kitahashi Y."/>
            <person name="Uohara A."/>
        </authorList>
    </citation>
    <scope>NUCLEOTIDE SEQUENCE [LARGE SCALE GENOMIC DNA]</scope>
    <source>
        <strain evidence="2 3">NBRC 108638</strain>
    </source>
</reference>
<dbReference type="AlphaFoldDB" id="A0A6V8LBQ3"/>